<evidence type="ECO:0000313" key="1">
    <source>
        <dbReference type="EMBL" id="GID58873.1"/>
    </source>
</evidence>
<dbReference type="Gene3D" id="3.40.50.1000">
    <property type="entry name" value="HAD superfamily/HAD-like"/>
    <property type="match status" value="1"/>
</dbReference>
<evidence type="ECO:0000313" key="2">
    <source>
        <dbReference type="Proteomes" id="UP000612282"/>
    </source>
</evidence>
<sequence length="114" mass="13074">MLDDGVALVREYAVGHRIVWLTGRPERLRRVTEKWFADHGLPAGTLLMRPDHDRRPARDYKLGQLRKLGSVAVVVDDDPAVVRTLEKEGFPVRLADWVGYQKSLREAQERDGRT</sequence>
<reference evidence="1 2" key="1">
    <citation type="submission" date="2021-01" db="EMBL/GenBank/DDBJ databases">
        <title>Whole genome shotgun sequence of Actinoplanes couchii NBRC 106145.</title>
        <authorList>
            <person name="Komaki H."/>
            <person name="Tamura T."/>
        </authorList>
    </citation>
    <scope>NUCLEOTIDE SEQUENCE [LARGE SCALE GENOMIC DNA]</scope>
    <source>
        <strain evidence="1 2">NBRC 106145</strain>
    </source>
</reference>
<accession>A0ABQ3XK55</accession>
<dbReference type="InterPro" id="IPR036412">
    <property type="entry name" value="HAD-like_sf"/>
</dbReference>
<protein>
    <submittedName>
        <fullName evidence="1">Uncharacterized protein</fullName>
    </submittedName>
</protein>
<keyword evidence="2" id="KW-1185">Reference proteome</keyword>
<dbReference type="EMBL" id="BOMG01000092">
    <property type="protein sequence ID" value="GID58873.1"/>
    <property type="molecule type" value="Genomic_DNA"/>
</dbReference>
<dbReference type="Pfam" id="PF24694">
    <property type="entry name" value="LNS2_PITM1-3"/>
    <property type="match status" value="1"/>
</dbReference>
<proteinExistence type="predicted"/>
<name>A0ABQ3XK55_9ACTN</name>
<dbReference type="InterPro" id="IPR023214">
    <property type="entry name" value="HAD_sf"/>
</dbReference>
<gene>
    <name evidence="1" type="ORF">Aco03nite_072770</name>
</gene>
<dbReference type="RefSeq" id="WP_239145730.1">
    <property type="nucleotide sequence ID" value="NZ_BAAAQE010000093.1"/>
</dbReference>
<organism evidence="1 2">
    <name type="scientific">Actinoplanes couchii</name>
    <dbReference type="NCBI Taxonomy" id="403638"/>
    <lineage>
        <taxon>Bacteria</taxon>
        <taxon>Bacillati</taxon>
        <taxon>Actinomycetota</taxon>
        <taxon>Actinomycetes</taxon>
        <taxon>Micromonosporales</taxon>
        <taxon>Micromonosporaceae</taxon>
        <taxon>Actinoplanes</taxon>
    </lineage>
</organism>
<dbReference type="Proteomes" id="UP000612282">
    <property type="component" value="Unassembled WGS sequence"/>
</dbReference>
<comment type="caution">
    <text evidence="1">The sequence shown here is derived from an EMBL/GenBank/DDBJ whole genome shotgun (WGS) entry which is preliminary data.</text>
</comment>
<dbReference type="SUPFAM" id="SSF56784">
    <property type="entry name" value="HAD-like"/>
    <property type="match status" value="1"/>
</dbReference>